<dbReference type="PANTHER" id="PTHR34800:SF1">
    <property type="entry name" value="TETRAPYRROLE-BINDING PROTEIN, CHLOROPLASTIC"/>
    <property type="match status" value="1"/>
</dbReference>
<organism evidence="3">
    <name type="scientific">Sporolithon durum</name>
    <dbReference type="NCBI Taxonomy" id="48970"/>
    <lineage>
        <taxon>Eukaryota</taxon>
        <taxon>Rhodophyta</taxon>
        <taxon>Florideophyceae</taxon>
        <taxon>Corallinophycidae</taxon>
        <taxon>Sporolithales</taxon>
        <taxon>Sporolithaceae</taxon>
        <taxon>Sporolithon</taxon>
    </lineage>
</organism>
<dbReference type="GeneID" id="27215641"/>
<dbReference type="InterPro" id="IPR008629">
    <property type="entry name" value="GUN4-like"/>
</dbReference>
<evidence type="ECO:0000259" key="1">
    <source>
        <dbReference type="Pfam" id="PF05419"/>
    </source>
</evidence>
<dbReference type="InterPro" id="IPR016024">
    <property type="entry name" value="ARM-type_fold"/>
</dbReference>
<dbReference type="RefSeq" id="YP_009243942.1">
    <property type="nucleotide sequence ID" value="NC_029857.1"/>
</dbReference>
<proteinExistence type="predicted"/>
<dbReference type="InterPro" id="IPR037215">
    <property type="entry name" value="GUN4-like_sf"/>
</dbReference>
<evidence type="ECO:0000259" key="2">
    <source>
        <dbReference type="Pfam" id="PF16416"/>
    </source>
</evidence>
<dbReference type="SUPFAM" id="SSF48371">
    <property type="entry name" value="ARM repeat"/>
    <property type="match status" value="1"/>
</dbReference>
<dbReference type="AlphaFoldDB" id="A0A141SD16"/>
<geneLocation type="plastid" evidence="3"/>
<evidence type="ECO:0008006" key="4">
    <source>
        <dbReference type="Google" id="ProtNLM"/>
    </source>
</evidence>
<keyword evidence="3" id="KW-0934">Plastid</keyword>
<dbReference type="EMBL" id="KT266785">
    <property type="protein sequence ID" value="AMK96184.1"/>
    <property type="molecule type" value="Genomic_DNA"/>
</dbReference>
<feature type="domain" description="GUN4-like" evidence="1">
    <location>
        <begin position="96"/>
        <end position="236"/>
    </location>
</feature>
<reference evidence="3" key="1">
    <citation type="submission" date="2015-07" db="EMBL/GenBank/DDBJ databases">
        <title>Reconstructing the complex evolutionary history of mobile plasmids in red algal genomes.</title>
        <authorList>
            <person name="Lee J."/>
            <person name="Kim K.M."/>
            <person name="Yang E.C."/>
            <person name="Miller K.A."/>
            <person name="Boo S.M."/>
            <person name="Bhattacharya D."/>
            <person name="Yoon H.S."/>
        </authorList>
    </citation>
    <scope>NUCLEOTIDE SEQUENCE</scope>
</reference>
<feature type="domain" description="GUN4 N-terminal ARM-like repeat" evidence="2">
    <location>
        <begin position="19"/>
        <end position="87"/>
    </location>
</feature>
<dbReference type="Gene3D" id="1.10.10.1770">
    <property type="entry name" value="Gun4-like"/>
    <property type="match status" value="1"/>
</dbReference>
<dbReference type="SUPFAM" id="SSF140869">
    <property type="entry name" value="GUN4-like"/>
    <property type="match status" value="1"/>
</dbReference>
<name>A0A141SD16_9FLOR</name>
<dbReference type="Pfam" id="PF16416">
    <property type="entry name" value="GUN4_N"/>
    <property type="match status" value="1"/>
</dbReference>
<sequence length="242" mass="28704">MTNKLNIHLIKLKQIAHLVDPISINQQIKLVKDISHYNNKGTLDLLEFLIERRIKSKTPLSYIDGILFKHLYKSKSEEIQKFINENFCRGIVDLNSSFGIDYLPLQNVLLSNNFKSANKYTQMYLCQLAGLNKNNDRKWLYFTDIINLPSEDLNTIDKLWTIYSEGKFGFSIQRQIWLSNNKNWEQLWYRIGWKINNTAIRYPNEFIWDNTAPLGHLPLFNQLRGVQVLYSLFKHPVWETYK</sequence>
<dbReference type="CDD" id="cd16383">
    <property type="entry name" value="GUN4"/>
    <property type="match status" value="1"/>
</dbReference>
<accession>A0A141SD16</accession>
<dbReference type="PANTHER" id="PTHR34800">
    <property type="entry name" value="TETRAPYRROLE-BINDING PROTEIN, CHLOROPLASTIC"/>
    <property type="match status" value="1"/>
</dbReference>
<dbReference type="InterPro" id="IPR032192">
    <property type="entry name" value="GUN4_N"/>
</dbReference>
<dbReference type="Pfam" id="PF05419">
    <property type="entry name" value="GUN4"/>
    <property type="match status" value="1"/>
</dbReference>
<evidence type="ECO:0000313" key="3">
    <source>
        <dbReference type="EMBL" id="AMK96184.1"/>
    </source>
</evidence>
<dbReference type="GO" id="GO:0046906">
    <property type="term" value="F:tetrapyrrole binding"/>
    <property type="evidence" value="ECO:0007669"/>
    <property type="project" value="TreeGrafter"/>
</dbReference>
<dbReference type="Gene3D" id="1.25.40.620">
    <property type="match status" value="1"/>
</dbReference>
<gene>
    <name evidence="3" type="primary">ycf53</name>
    <name evidence="3" type="ORF">Sdur_138</name>
</gene>
<protein>
    <recommendedName>
        <fullName evidence="4">GUN4-like domain-containing protein</fullName>
    </recommendedName>
</protein>